<sequence>MLSLSLFIDEVQGLPPDAARDLRRPGIVFRIPDYPTVVIRPGGPLHQELPREAYTLDFALGKSCLLAWDTSPPPTVQLLLLLVDLVAEPVAARPTGGATLDGLTSEGGKGLFLGRAKHNVRLAATATDGFSEFKVPLRDLVGNVVGILCAVRQPCRPRACLALNRRMASPQRARLLYLDKVLVPHMLQNLTRPLAHEWWKHDSCESASAQASETICRHGPERGIHASAAAISSASGGAAELDTSRIPVLVQQSSVLPLQQDSALALSGVPPPQQDSAPATTGCQSSTCHRPADTEPRINSSLPPAAATPAASNASRTDDGGHSGGGGLAAAPTPAAGAARKAAEDAAAHPYLVGAPAMAGTAAAGTATAAAGPIPLAAAGGTAAAGAIPPAAGATAFPPPPAVGAITTAEDCRPCAAATGAAEDSALALALPGAAAARAHRPAAERQPRVAPVLLRGATPAAPARVAPPPPPPAHVREQLPPSLYFHHASDAEAIPVRPAVGWAPREAAAAGGGGAAGACGRVAEAAAPHAAAERATEAAAALIKQLEAMLPRTAGTPPPFRQRLPACYRARLTARGAAGPADAAQAALPSPAPEAAFAAPAAFSVAAACHPSSGPGEHASLLQSLADEIAYVRSTAYATEVIRSAVLHRRQDPATQRHRLVAAHDRARQAARAAARHRAGDAALSEASLAPSGHEGRSLSPTQRASEERFARARRAVASQRAWCSSSLRTSRRAGEGTVTLSNDRELREADGEGRPSEAACAMSSSQVAIRPFARHASSNTPATACRPRSRSAGGHSQEAPIISPEALVCLRIAEESQADPSRDECCRRYDGGVPAWAATTQPSARSAARDTRDAACGDDGAADRTAPRPPVAAVPPPCSPRSADFVDSRPPLAPQHSGAASRPLDALPSEDVASEPLLDVLQRTFKRVDLSGLGVAPLAHVLRGLRSALASEAAQLRSSVWVPPLQALCNKLEARLEAAQLSQAGGTPPRRARAALEFLAIEWEDLTRLATSATDHKLHEYVRGHEAPAATGGAERTAAASRVDSVLANVGGVARSFELQGRGGRGMSRADEGKLLASSARCTPPRLLHRFSFASHCTCLGIPLANEPPQLLRSARLCTEPPLSAFEISAVRSAALDLDGAILSSVASSIVVEGTAADPGKIHHTKTNPLRKEEHEARYFVSCTGDEVQEVVAASPSARRGPTDDDLPAARRQAHAGHGPAASESPTLPLIEPSSTALVAPYVAGGSGMEHASRAASCTQARVVQPTITSTPPAAPIRVLGRAVVAPTTTSALAAGVATPQQGATPKVVPALSVVVTKPAPKPA</sequence>
<organism evidence="2 3">
    <name type="scientific">Prymnesium parvum</name>
    <name type="common">Toxic golden alga</name>
    <dbReference type="NCBI Taxonomy" id="97485"/>
    <lineage>
        <taxon>Eukaryota</taxon>
        <taxon>Haptista</taxon>
        <taxon>Haptophyta</taxon>
        <taxon>Prymnesiophyceae</taxon>
        <taxon>Prymnesiales</taxon>
        <taxon>Prymnesiaceae</taxon>
        <taxon>Prymnesium</taxon>
    </lineage>
</organism>
<feature type="region of interest" description="Disordered" evidence="1">
    <location>
        <begin position="1194"/>
        <end position="1231"/>
    </location>
</feature>
<dbReference type="EMBL" id="JBGBPQ010000004">
    <property type="protein sequence ID" value="KAL1525645.1"/>
    <property type="molecule type" value="Genomic_DNA"/>
</dbReference>
<feature type="region of interest" description="Disordered" evidence="1">
    <location>
        <begin position="728"/>
        <end position="801"/>
    </location>
</feature>
<feature type="region of interest" description="Disordered" evidence="1">
    <location>
        <begin position="839"/>
        <end position="910"/>
    </location>
</feature>
<evidence type="ECO:0000256" key="1">
    <source>
        <dbReference type="SAM" id="MobiDB-lite"/>
    </source>
</evidence>
<feature type="compositionally biased region" description="Polar residues" evidence="1">
    <location>
        <begin position="274"/>
        <end position="288"/>
    </location>
</feature>
<accession>A0AB34JUR1</accession>
<evidence type="ECO:0000313" key="2">
    <source>
        <dbReference type="EMBL" id="KAL1525645.1"/>
    </source>
</evidence>
<protein>
    <submittedName>
        <fullName evidence="2">Uncharacterized protein</fullName>
    </submittedName>
</protein>
<feature type="compositionally biased region" description="Basic and acidic residues" evidence="1">
    <location>
        <begin position="849"/>
        <end position="868"/>
    </location>
</feature>
<dbReference type="Proteomes" id="UP001515480">
    <property type="component" value="Unassembled WGS sequence"/>
</dbReference>
<feature type="compositionally biased region" description="Pro residues" evidence="1">
    <location>
        <begin position="869"/>
        <end position="881"/>
    </location>
</feature>
<gene>
    <name evidence="2" type="ORF">AB1Y20_020497</name>
</gene>
<name>A0AB34JUR1_PRYPA</name>
<feature type="region of interest" description="Disordered" evidence="1">
    <location>
        <begin position="265"/>
        <end position="333"/>
    </location>
</feature>
<comment type="caution">
    <text evidence="2">The sequence shown here is derived from an EMBL/GenBank/DDBJ whole genome shotgun (WGS) entry which is preliminary data.</text>
</comment>
<proteinExistence type="predicted"/>
<keyword evidence="3" id="KW-1185">Reference proteome</keyword>
<evidence type="ECO:0000313" key="3">
    <source>
        <dbReference type="Proteomes" id="UP001515480"/>
    </source>
</evidence>
<reference evidence="2 3" key="1">
    <citation type="journal article" date="2024" name="Science">
        <title>Giant polyketide synthase enzymes in the biosynthesis of giant marine polyether toxins.</title>
        <authorList>
            <person name="Fallon T.R."/>
            <person name="Shende V.V."/>
            <person name="Wierzbicki I.H."/>
            <person name="Pendleton A.L."/>
            <person name="Watervoot N.F."/>
            <person name="Auber R.P."/>
            <person name="Gonzalez D.J."/>
            <person name="Wisecaver J.H."/>
            <person name="Moore B.S."/>
        </authorList>
    </citation>
    <scope>NUCLEOTIDE SEQUENCE [LARGE SCALE GENOMIC DNA]</scope>
    <source>
        <strain evidence="2 3">12B1</strain>
    </source>
</reference>
<feature type="compositionally biased region" description="Low complexity" evidence="1">
    <location>
        <begin position="300"/>
        <end position="315"/>
    </location>
</feature>
<feature type="region of interest" description="Disordered" evidence="1">
    <location>
        <begin position="670"/>
        <end position="713"/>
    </location>
</feature>
<feature type="compositionally biased region" description="Basic and acidic residues" evidence="1">
    <location>
        <begin position="744"/>
        <end position="757"/>
    </location>
</feature>